<dbReference type="AlphaFoldDB" id="A0AAV2FPS7"/>
<sequence length="67" mass="7500">MQARTRSVFLTKFSFSNVDLLLPSSFVYSIRWCRLHVVVDDAIEEKSSGAPTLLDRRPVAMGARSAV</sequence>
<proteinExistence type="predicted"/>
<gene>
    <name evidence="1" type="ORF">LTRI10_LOCUS40486</name>
</gene>
<dbReference type="Proteomes" id="UP001497516">
    <property type="component" value="Chromosome 7"/>
</dbReference>
<protein>
    <submittedName>
        <fullName evidence="1">Uncharacterized protein</fullName>
    </submittedName>
</protein>
<organism evidence="1 2">
    <name type="scientific">Linum trigynum</name>
    <dbReference type="NCBI Taxonomy" id="586398"/>
    <lineage>
        <taxon>Eukaryota</taxon>
        <taxon>Viridiplantae</taxon>
        <taxon>Streptophyta</taxon>
        <taxon>Embryophyta</taxon>
        <taxon>Tracheophyta</taxon>
        <taxon>Spermatophyta</taxon>
        <taxon>Magnoliopsida</taxon>
        <taxon>eudicotyledons</taxon>
        <taxon>Gunneridae</taxon>
        <taxon>Pentapetalae</taxon>
        <taxon>rosids</taxon>
        <taxon>fabids</taxon>
        <taxon>Malpighiales</taxon>
        <taxon>Linaceae</taxon>
        <taxon>Linum</taxon>
    </lineage>
</organism>
<dbReference type="EMBL" id="OZ034820">
    <property type="protein sequence ID" value="CAL1400351.1"/>
    <property type="molecule type" value="Genomic_DNA"/>
</dbReference>
<accession>A0AAV2FPS7</accession>
<keyword evidence="2" id="KW-1185">Reference proteome</keyword>
<reference evidence="1 2" key="1">
    <citation type="submission" date="2024-04" db="EMBL/GenBank/DDBJ databases">
        <authorList>
            <person name="Fracassetti M."/>
        </authorList>
    </citation>
    <scope>NUCLEOTIDE SEQUENCE [LARGE SCALE GENOMIC DNA]</scope>
</reference>
<evidence type="ECO:0000313" key="2">
    <source>
        <dbReference type="Proteomes" id="UP001497516"/>
    </source>
</evidence>
<evidence type="ECO:0000313" key="1">
    <source>
        <dbReference type="EMBL" id="CAL1400351.1"/>
    </source>
</evidence>
<name>A0AAV2FPS7_9ROSI</name>